<dbReference type="RefSeq" id="WP_168048085.1">
    <property type="nucleotide sequence ID" value="NZ_JAATJR010000002.1"/>
</dbReference>
<keyword evidence="1" id="KW-0175">Coiled coil</keyword>
<feature type="region of interest" description="Disordered" evidence="2">
    <location>
        <begin position="75"/>
        <end position="108"/>
    </location>
</feature>
<organism evidence="3 4">
    <name type="scientific">Falsiroseomonas frigidaquae</name>
    <dbReference type="NCBI Taxonomy" id="487318"/>
    <lineage>
        <taxon>Bacteria</taxon>
        <taxon>Pseudomonadati</taxon>
        <taxon>Pseudomonadota</taxon>
        <taxon>Alphaproteobacteria</taxon>
        <taxon>Acetobacterales</taxon>
        <taxon>Roseomonadaceae</taxon>
        <taxon>Falsiroseomonas</taxon>
    </lineage>
</organism>
<evidence type="ECO:0000313" key="4">
    <source>
        <dbReference type="Proteomes" id="UP000765160"/>
    </source>
</evidence>
<dbReference type="Proteomes" id="UP000765160">
    <property type="component" value="Unassembled WGS sequence"/>
</dbReference>
<comment type="caution">
    <text evidence="3">The sequence shown here is derived from an EMBL/GenBank/DDBJ whole genome shotgun (WGS) entry which is preliminary data.</text>
</comment>
<proteinExistence type="predicted"/>
<accession>A0ABX1EWL6</accession>
<name>A0ABX1EWL6_9PROT</name>
<evidence type="ECO:0000256" key="1">
    <source>
        <dbReference type="SAM" id="Coils"/>
    </source>
</evidence>
<gene>
    <name evidence="3" type="ORF">HB662_05600</name>
</gene>
<reference evidence="3 4" key="1">
    <citation type="submission" date="2020-03" db="EMBL/GenBank/DDBJ databases">
        <title>Roseomonas selenitidurans sp. nov. isolated from soil.</title>
        <authorList>
            <person name="Liu H."/>
        </authorList>
    </citation>
    <scope>NUCLEOTIDE SEQUENCE [LARGE SCALE GENOMIC DNA]</scope>
    <source>
        <strain evidence="3 4">JCM 15073</strain>
    </source>
</reference>
<sequence length="108" mass="11514">MRAAPGTIPPRRSRLGRGGDRVTLESVAAEFALLAQRRARLQRQLDLLGRQADAARGNLSRVELRLVALSGRMTLPASRGTAPPSENPPPAASPARPRAAARGALLEY</sequence>
<dbReference type="EMBL" id="JAAVTX010000002">
    <property type="protein sequence ID" value="NKE44242.1"/>
    <property type="molecule type" value="Genomic_DNA"/>
</dbReference>
<evidence type="ECO:0000313" key="3">
    <source>
        <dbReference type="EMBL" id="NKE44242.1"/>
    </source>
</evidence>
<protein>
    <submittedName>
        <fullName evidence="3">Uncharacterized protein</fullName>
    </submittedName>
</protein>
<keyword evidence="4" id="KW-1185">Reference proteome</keyword>
<evidence type="ECO:0000256" key="2">
    <source>
        <dbReference type="SAM" id="MobiDB-lite"/>
    </source>
</evidence>
<feature type="compositionally biased region" description="Low complexity" evidence="2">
    <location>
        <begin position="93"/>
        <end position="102"/>
    </location>
</feature>
<feature type="coiled-coil region" evidence="1">
    <location>
        <begin position="24"/>
        <end position="58"/>
    </location>
</feature>